<dbReference type="GO" id="GO:0006508">
    <property type="term" value="P:proteolysis"/>
    <property type="evidence" value="ECO:0007669"/>
    <property type="project" value="UniProtKB-KW"/>
</dbReference>
<evidence type="ECO:0000313" key="10">
    <source>
        <dbReference type="Proteomes" id="UP001489004"/>
    </source>
</evidence>
<reference evidence="9 10" key="1">
    <citation type="journal article" date="2024" name="Nat. Commun.">
        <title>Phylogenomics reveals the evolutionary origins of lichenization in chlorophyte algae.</title>
        <authorList>
            <person name="Puginier C."/>
            <person name="Libourel C."/>
            <person name="Otte J."/>
            <person name="Skaloud P."/>
            <person name="Haon M."/>
            <person name="Grisel S."/>
            <person name="Petersen M."/>
            <person name="Berrin J.G."/>
            <person name="Delaux P.M."/>
            <person name="Dal Grande F."/>
            <person name="Keller J."/>
        </authorList>
    </citation>
    <scope>NUCLEOTIDE SEQUENCE [LARGE SCALE GENOMIC DNA]</scope>
    <source>
        <strain evidence="9 10">SAG 2043</strain>
    </source>
</reference>
<name>A0AAW1Q0W6_9CHLO</name>
<evidence type="ECO:0000256" key="6">
    <source>
        <dbReference type="ARBA" id="ARBA00022801"/>
    </source>
</evidence>
<dbReference type="InterPro" id="IPR028889">
    <property type="entry name" value="USP"/>
</dbReference>
<feature type="domain" description="USP" evidence="8">
    <location>
        <begin position="10"/>
        <end position="274"/>
    </location>
</feature>
<evidence type="ECO:0000256" key="2">
    <source>
        <dbReference type="ARBA" id="ARBA00009085"/>
    </source>
</evidence>
<sequence length="274" mass="29607">MHSPSTCQVPGLKNEGNTCFLNAVLQGLAACPSYVTYLERAVEATDQEEAPLAAALLNCLQSLQADWHTSGCHTAASARPFLDAFRNYRTANMLEDGQQNDAAEALELLLDTVSSELQRWFRSHGAIQLAGQGLLSSIADQTRMHMGSAAKALHAWKTLGAPPLEAMLAHEMVCVKCQHRFSWQFAPCLALHLSLPTAQGMRLPNGATLGAQVKPYTSLQSCLEIFTASELVQGVSCDRCSLRASLSSAAHTSPDRASCPCQTSTTLRYSKRQV</sequence>
<dbReference type="GO" id="GO:0004843">
    <property type="term" value="F:cysteine-type deubiquitinase activity"/>
    <property type="evidence" value="ECO:0007669"/>
    <property type="project" value="UniProtKB-EC"/>
</dbReference>
<dbReference type="EC" id="3.4.19.12" evidence="3"/>
<dbReference type="InterPro" id="IPR038765">
    <property type="entry name" value="Papain-like_cys_pep_sf"/>
</dbReference>
<dbReference type="Gene3D" id="3.90.70.10">
    <property type="entry name" value="Cysteine proteinases"/>
    <property type="match status" value="1"/>
</dbReference>
<comment type="catalytic activity">
    <reaction evidence="1">
        <text>Thiol-dependent hydrolysis of ester, thioester, amide, peptide and isopeptide bonds formed by the C-terminal Gly of ubiquitin (a 76-residue protein attached to proteins as an intracellular targeting signal).</text>
        <dbReference type="EC" id="3.4.19.12"/>
    </reaction>
</comment>
<evidence type="ECO:0000256" key="7">
    <source>
        <dbReference type="ARBA" id="ARBA00022807"/>
    </source>
</evidence>
<dbReference type="GO" id="GO:0005634">
    <property type="term" value="C:nucleus"/>
    <property type="evidence" value="ECO:0007669"/>
    <property type="project" value="TreeGrafter"/>
</dbReference>
<dbReference type="PROSITE" id="PS50235">
    <property type="entry name" value="USP_3"/>
    <property type="match status" value="1"/>
</dbReference>
<keyword evidence="7" id="KW-0788">Thiol protease</keyword>
<organism evidence="9 10">
    <name type="scientific">[Myrmecia] bisecta</name>
    <dbReference type="NCBI Taxonomy" id="41462"/>
    <lineage>
        <taxon>Eukaryota</taxon>
        <taxon>Viridiplantae</taxon>
        <taxon>Chlorophyta</taxon>
        <taxon>core chlorophytes</taxon>
        <taxon>Trebouxiophyceae</taxon>
        <taxon>Trebouxiales</taxon>
        <taxon>Trebouxiaceae</taxon>
        <taxon>Myrmecia</taxon>
    </lineage>
</organism>
<dbReference type="PROSITE" id="PS00972">
    <property type="entry name" value="USP_1"/>
    <property type="match status" value="1"/>
</dbReference>
<dbReference type="GO" id="GO:0005829">
    <property type="term" value="C:cytosol"/>
    <property type="evidence" value="ECO:0007669"/>
    <property type="project" value="TreeGrafter"/>
</dbReference>
<proteinExistence type="inferred from homology"/>
<dbReference type="PANTHER" id="PTHR24006">
    <property type="entry name" value="UBIQUITIN CARBOXYL-TERMINAL HYDROLASE"/>
    <property type="match status" value="1"/>
</dbReference>
<dbReference type="SUPFAM" id="SSF54001">
    <property type="entry name" value="Cysteine proteinases"/>
    <property type="match status" value="1"/>
</dbReference>
<dbReference type="EMBL" id="JALJOR010000006">
    <property type="protein sequence ID" value="KAK9815760.1"/>
    <property type="molecule type" value="Genomic_DNA"/>
</dbReference>
<evidence type="ECO:0000259" key="8">
    <source>
        <dbReference type="PROSITE" id="PS50235"/>
    </source>
</evidence>
<comment type="caution">
    <text evidence="9">The sequence shown here is derived from an EMBL/GenBank/DDBJ whole genome shotgun (WGS) entry which is preliminary data.</text>
</comment>
<dbReference type="AlphaFoldDB" id="A0AAW1Q0W6"/>
<dbReference type="InterPro" id="IPR001394">
    <property type="entry name" value="Peptidase_C19_UCH"/>
</dbReference>
<dbReference type="Pfam" id="PF00443">
    <property type="entry name" value="UCH"/>
    <property type="match status" value="1"/>
</dbReference>
<dbReference type="InterPro" id="IPR018200">
    <property type="entry name" value="USP_CS"/>
</dbReference>
<dbReference type="GO" id="GO:0016579">
    <property type="term" value="P:protein deubiquitination"/>
    <property type="evidence" value="ECO:0007669"/>
    <property type="project" value="InterPro"/>
</dbReference>
<dbReference type="Proteomes" id="UP001489004">
    <property type="component" value="Unassembled WGS sequence"/>
</dbReference>
<protein>
    <recommendedName>
        <fullName evidence="3">ubiquitinyl hydrolase 1</fullName>
        <ecNumber evidence="3">3.4.19.12</ecNumber>
    </recommendedName>
</protein>
<evidence type="ECO:0000256" key="4">
    <source>
        <dbReference type="ARBA" id="ARBA00022670"/>
    </source>
</evidence>
<keyword evidence="4" id="KW-0645">Protease</keyword>
<keyword evidence="10" id="KW-1185">Reference proteome</keyword>
<comment type="similarity">
    <text evidence="2">Belongs to the peptidase C19 family.</text>
</comment>
<keyword evidence="6" id="KW-0378">Hydrolase</keyword>
<evidence type="ECO:0000313" key="9">
    <source>
        <dbReference type="EMBL" id="KAK9815760.1"/>
    </source>
</evidence>
<keyword evidence="5" id="KW-0833">Ubl conjugation pathway</keyword>
<gene>
    <name evidence="9" type="ORF">WJX72_009067</name>
</gene>
<evidence type="ECO:0000256" key="1">
    <source>
        <dbReference type="ARBA" id="ARBA00000707"/>
    </source>
</evidence>
<accession>A0AAW1Q0W6</accession>
<evidence type="ECO:0000256" key="3">
    <source>
        <dbReference type="ARBA" id="ARBA00012759"/>
    </source>
</evidence>
<dbReference type="PANTHER" id="PTHR24006:SF888">
    <property type="entry name" value="UBIQUITIN CARBOXYL-TERMINAL HYDROLASE 30"/>
    <property type="match status" value="1"/>
</dbReference>
<evidence type="ECO:0000256" key="5">
    <source>
        <dbReference type="ARBA" id="ARBA00022786"/>
    </source>
</evidence>
<dbReference type="InterPro" id="IPR050164">
    <property type="entry name" value="Peptidase_C19"/>
</dbReference>